<dbReference type="Proteomes" id="UP000252357">
    <property type="component" value="Unassembled WGS sequence"/>
</dbReference>
<evidence type="ECO:0000256" key="3">
    <source>
        <dbReference type="ARBA" id="ARBA00023163"/>
    </source>
</evidence>
<protein>
    <submittedName>
        <fullName evidence="5">Lrp/AsnC family transcriptional regulator</fullName>
    </submittedName>
</protein>
<keyword evidence="1" id="KW-0805">Transcription regulation</keyword>
<reference evidence="5 6" key="1">
    <citation type="journal article" date="2018" name="Int. J. Syst. Evol. Microbiol.">
        <title>Parvibium lacunae gen. nov., sp. nov., a new member of the family Alcaligenaceae isolated from a freshwater pond.</title>
        <authorList>
            <person name="Chen W.M."/>
            <person name="Xie P.B."/>
            <person name="Hsu M.Y."/>
            <person name="Sheu S.Y."/>
        </authorList>
    </citation>
    <scope>NUCLEOTIDE SEQUENCE [LARGE SCALE GENOMIC DNA]</scope>
    <source>
        <strain evidence="5 6">KMB9</strain>
    </source>
</reference>
<dbReference type="InterPro" id="IPR036388">
    <property type="entry name" value="WH-like_DNA-bd_sf"/>
</dbReference>
<dbReference type="InterPro" id="IPR011008">
    <property type="entry name" value="Dimeric_a/b-barrel"/>
</dbReference>
<name>A0A368L6G8_9BURK</name>
<dbReference type="AlphaFoldDB" id="A0A368L6G8"/>
<dbReference type="PROSITE" id="PS50956">
    <property type="entry name" value="HTH_ASNC_2"/>
    <property type="match status" value="1"/>
</dbReference>
<dbReference type="PRINTS" id="PR00033">
    <property type="entry name" value="HTHASNC"/>
</dbReference>
<evidence type="ECO:0000256" key="2">
    <source>
        <dbReference type="ARBA" id="ARBA00023125"/>
    </source>
</evidence>
<feature type="domain" description="HTH asnC-type" evidence="4">
    <location>
        <begin position="7"/>
        <end position="68"/>
    </location>
</feature>
<gene>
    <name evidence="5" type="ORF">DU000_00540</name>
</gene>
<sequence>MPATYTLDRIDRAILNRLQANNQVPTKVLAAELGISQPTCLRRIKDLQRAGIIDAQVALIDPFRIGYGMLAFLEVSLEKETDQHMQEFETRAQAEDAILQCYLVTGEISFMLIVHVASMSDYADFVQRTVANWPNVRYYRSRFPMKRVKRNTAIRFDETAEVLTVCRPS</sequence>
<organism evidence="5 6">
    <name type="scientific">Parvibium lacunae</name>
    <dbReference type="NCBI Taxonomy" id="1888893"/>
    <lineage>
        <taxon>Bacteria</taxon>
        <taxon>Pseudomonadati</taxon>
        <taxon>Pseudomonadota</taxon>
        <taxon>Betaproteobacteria</taxon>
        <taxon>Burkholderiales</taxon>
        <taxon>Alcaligenaceae</taxon>
        <taxon>Parvibium</taxon>
    </lineage>
</organism>
<keyword evidence="6" id="KW-1185">Reference proteome</keyword>
<dbReference type="GO" id="GO:0043200">
    <property type="term" value="P:response to amino acid"/>
    <property type="evidence" value="ECO:0007669"/>
    <property type="project" value="TreeGrafter"/>
</dbReference>
<dbReference type="Gene3D" id="1.10.10.10">
    <property type="entry name" value="Winged helix-like DNA-binding domain superfamily/Winged helix DNA-binding domain"/>
    <property type="match status" value="1"/>
</dbReference>
<evidence type="ECO:0000259" key="4">
    <source>
        <dbReference type="PROSITE" id="PS50956"/>
    </source>
</evidence>
<dbReference type="EMBL" id="QPGB01000001">
    <property type="protein sequence ID" value="RCS59270.1"/>
    <property type="molecule type" value="Genomic_DNA"/>
</dbReference>
<comment type="caution">
    <text evidence="5">The sequence shown here is derived from an EMBL/GenBank/DDBJ whole genome shotgun (WGS) entry which is preliminary data.</text>
</comment>
<dbReference type="SUPFAM" id="SSF54909">
    <property type="entry name" value="Dimeric alpha+beta barrel"/>
    <property type="match status" value="1"/>
</dbReference>
<dbReference type="InterPro" id="IPR000485">
    <property type="entry name" value="AsnC-type_HTH_dom"/>
</dbReference>
<accession>A0A368L6G8</accession>
<dbReference type="SMART" id="SM00344">
    <property type="entry name" value="HTH_ASNC"/>
    <property type="match status" value="1"/>
</dbReference>
<dbReference type="InterPro" id="IPR011991">
    <property type="entry name" value="ArsR-like_HTH"/>
</dbReference>
<keyword evidence="3" id="KW-0804">Transcription</keyword>
<dbReference type="InterPro" id="IPR019887">
    <property type="entry name" value="Tscrpt_reg_AsnC/Lrp_C"/>
</dbReference>
<dbReference type="GO" id="GO:0006355">
    <property type="term" value="P:regulation of DNA-templated transcription"/>
    <property type="evidence" value="ECO:0007669"/>
    <property type="project" value="UniProtKB-ARBA"/>
</dbReference>
<dbReference type="InterPro" id="IPR036390">
    <property type="entry name" value="WH_DNA-bd_sf"/>
</dbReference>
<dbReference type="Pfam" id="PF01037">
    <property type="entry name" value="AsnC_trans_reg"/>
    <property type="match status" value="1"/>
</dbReference>
<dbReference type="OrthoDB" id="9091488at2"/>
<proteinExistence type="predicted"/>
<dbReference type="CDD" id="cd00090">
    <property type="entry name" value="HTH_ARSR"/>
    <property type="match status" value="1"/>
</dbReference>
<evidence type="ECO:0000256" key="1">
    <source>
        <dbReference type="ARBA" id="ARBA00023015"/>
    </source>
</evidence>
<evidence type="ECO:0000313" key="5">
    <source>
        <dbReference type="EMBL" id="RCS59270.1"/>
    </source>
</evidence>
<evidence type="ECO:0000313" key="6">
    <source>
        <dbReference type="Proteomes" id="UP000252357"/>
    </source>
</evidence>
<dbReference type="GO" id="GO:0005829">
    <property type="term" value="C:cytosol"/>
    <property type="evidence" value="ECO:0007669"/>
    <property type="project" value="TreeGrafter"/>
</dbReference>
<dbReference type="GO" id="GO:0043565">
    <property type="term" value="F:sequence-specific DNA binding"/>
    <property type="evidence" value="ECO:0007669"/>
    <property type="project" value="InterPro"/>
</dbReference>
<dbReference type="InterPro" id="IPR019888">
    <property type="entry name" value="Tscrpt_reg_AsnC-like"/>
</dbReference>
<keyword evidence="2" id="KW-0238">DNA-binding</keyword>
<dbReference type="Gene3D" id="3.30.70.920">
    <property type="match status" value="1"/>
</dbReference>
<dbReference type="SUPFAM" id="SSF46785">
    <property type="entry name" value="Winged helix' DNA-binding domain"/>
    <property type="match status" value="1"/>
</dbReference>
<dbReference type="RefSeq" id="WP_114401419.1">
    <property type="nucleotide sequence ID" value="NZ_QPGB01000001.1"/>
</dbReference>
<dbReference type="Pfam" id="PF13412">
    <property type="entry name" value="HTH_24"/>
    <property type="match status" value="1"/>
</dbReference>
<dbReference type="PANTHER" id="PTHR30154">
    <property type="entry name" value="LEUCINE-RESPONSIVE REGULATORY PROTEIN"/>
    <property type="match status" value="1"/>
</dbReference>
<dbReference type="PANTHER" id="PTHR30154:SF34">
    <property type="entry name" value="TRANSCRIPTIONAL REGULATOR AZLB"/>
    <property type="match status" value="1"/>
</dbReference>